<evidence type="ECO:0000256" key="7">
    <source>
        <dbReference type="RuleBase" id="RU363032"/>
    </source>
</evidence>
<feature type="transmembrane region" description="Helical" evidence="7">
    <location>
        <begin position="175"/>
        <end position="198"/>
    </location>
</feature>
<name>A0A2U1T1K6_9MICO</name>
<dbReference type="InterPro" id="IPR035906">
    <property type="entry name" value="MetI-like_sf"/>
</dbReference>
<feature type="transmembrane region" description="Helical" evidence="7">
    <location>
        <begin position="94"/>
        <end position="116"/>
    </location>
</feature>
<dbReference type="PROSITE" id="PS50928">
    <property type="entry name" value="ABC_TM1"/>
    <property type="match status" value="1"/>
</dbReference>
<dbReference type="GO" id="GO:0055085">
    <property type="term" value="P:transmembrane transport"/>
    <property type="evidence" value="ECO:0007669"/>
    <property type="project" value="InterPro"/>
</dbReference>
<keyword evidence="4 7" id="KW-0812">Transmembrane</keyword>
<evidence type="ECO:0000256" key="5">
    <source>
        <dbReference type="ARBA" id="ARBA00022989"/>
    </source>
</evidence>
<evidence type="ECO:0000259" key="8">
    <source>
        <dbReference type="PROSITE" id="PS50928"/>
    </source>
</evidence>
<comment type="caution">
    <text evidence="9">The sequence shown here is derived from an EMBL/GenBank/DDBJ whole genome shotgun (WGS) entry which is preliminary data.</text>
</comment>
<proteinExistence type="inferred from homology"/>
<evidence type="ECO:0000256" key="3">
    <source>
        <dbReference type="ARBA" id="ARBA00022475"/>
    </source>
</evidence>
<sequence length="265" mass="28762">MTVMLRIIERLWLPFALVVLWWVVSANSSSVFFPPLSKIMEAMVVDLTEGTLLHDLGVSVTNLFGGLAIAVVVGVTVGVLLGELPRVRETVDPLIHFFRAVPQTALVPLVIGAMGVGVAPKIATIAFACVWPIMLNSIDGVRAVEPAVRSMSQAYRIPPLLHFGRVILPSSLPQIVAGVRVALPIGVVVMVVSELFAAEEGIGHYILSSSSVFQLPQTWAGALLVGVLGYVLSELFAVLERRLLRWHHRSTNPSQARVPTTKRRK</sequence>
<feature type="transmembrane region" description="Helical" evidence="7">
    <location>
        <begin position="63"/>
        <end position="82"/>
    </location>
</feature>
<dbReference type="GO" id="GO:0005886">
    <property type="term" value="C:plasma membrane"/>
    <property type="evidence" value="ECO:0007669"/>
    <property type="project" value="UniProtKB-SubCell"/>
</dbReference>
<accession>A0A2U1T1K6</accession>
<keyword evidence="5 7" id="KW-1133">Transmembrane helix</keyword>
<evidence type="ECO:0000256" key="4">
    <source>
        <dbReference type="ARBA" id="ARBA00022692"/>
    </source>
</evidence>
<feature type="transmembrane region" description="Helical" evidence="7">
    <location>
        <begin position="218"/>
        <end position="239"/>
    </location>
</feature>
<evidence type="ECO:0000313" key="9">
    <source>
        <dbReference type="EMBL" id="PWB97663.1"/>
    </source>
</evidence>
<evidence type="ECO:0000256" key="1">
    <source>
        <dbReference type="ARBA" id="ARBA00004651"/>
    </source>
</evidence>
<dbReference type="Pfam" id="PF00528">
    <property type="entry name" value="BPD_transp_1"/>
    <property type="match status" value="1"/>
</dbReference>
<evidence type="ECO:0000256" key="6">
    <source>
        <dbReference type="ARBA" id="ARBA00023136"/>
    </source>
</evidence>
<organism evidence="9 10">
    <name type="scientific">Homoserinimonas hongtaonis</name>
    <dbReference type="NCBI Taxonomy" id="2079791"/>
    <lineage>
        <taxon>Bacteria</taxon>
        <taxon>Bacillati</taxon>
        <taxon>Actinomycetota</taxon>
        <taxon>Actinomycetes</taxon>
        <taxon>Micrococcales</taxon>
        <taxon>Microbacteriaceae</taxon>
        <taxon>Homoserinimonas</taxon>
    </lineage>
</organism>
<gene>
    <name evidence="9" type="ORF">DF220_07350</name>
</gene>
<evidence type="ECO:0000256" key="2">
    <source>
        <dbReference type="ARBA" id="ARBA00022448"/>
    </source>
</evidence>
<protein>
    <submittedName>
        <fullName evidence="9">ABC transporter permease</fullName>
    </submittedName>
</protein>
<reference evidence="10" key="1">
    <citation type="submission" date="2018-04" db="EMBL/GenBank/DDBJ databases">
        <authorList>
            <person name="Liu S."/>
            <person name="Wang Z."/>
            <person name="Li J."/>
        </authorList>
    </citation>
    <scope>NUCLEOTIDE SEQUENCE [LARGE SCALE GENOMIC DNA]</scope>
    <source>
        <strain evidence="10">S1194</strain>
    </source>
</reference>
<keyword evidence="3" id="KW-1003">Cell membrane</keyword>
<feature type="domain" description="ABC transmembrane type-1" evidence="8">
    <location>
        <begin position="56"/>
        <end position="236"/>
    </location>
</feature>
<dbReference type="Gene3D" id="1.10.3720.10">
    <property type="entry name" value="MetI-like"/>
    <property type="match status" value="1"/>
</dbReference>
<keyword evidence="10" id="KW-1185">Reference proteome</keyword>
<comment type="subcellular location">
    <subcellularLocation>
        <location evidence="1 7">Cell membrane</location>
        <topology evidence="1 7">Multi-pass membrane protein</topology>
    </subcellularLocation>
</comment>
<dbReference type="PANTHER" id="PTHR30151:SF0">
    <property type="entry name" value="ABC TRANSPORTER PERMEASE PROTEIN MJ0413-RELATED"/>
    <property type="match status" value="1"/>
</dbReference>
<dbReference type="EMBL" id="QEEX01000001">
    <property type="protein sequence ID" value="PWB97663.1"/>
    <property type="molecule type" value="Genomic_DNA"/>
</dbReference>
<dbReference type="Proteomes" id="UP000244978">
    <property type="component" value="Unassembled WGS sequence"/>
</dbReference>
<feature type="transmembrane region" description="Helical" evidence="7">
    <location>
        <begin position="122"/>
        <end position="141"/>
    </location>
</feature>
<evidence type="ECO:0000313" key="10">
    <source>
        <dbReference type="Proteomes" id="UP000244978"/>
    </source>
</evidence>
<dbReference type="AlphaFoldDB" id="A0A2U1T1K6"/>
<dbReference type="InterPro" id="IPR000515">
    <property type="entry name" value="MetI-like"/>
</dbReference>
<keyword evidence="2 7" id="KW-0813">Transport</keyword>
<dbReference type="SUPFAM" id="SSF161098">
    <property type="entry name" value="MetI-like"/>
    <property type="match status" value="1"/>
</dbReference>
<dbReference type="PANTHER" id="PTHR30151">
    <property type="entry name" value="ALKANE SULFONATE ABC TRANSPORTER-RELATED, MEMBRANE SUBUNIT"/>
    <property type="match status" value="1"/>
</dbReference>
<keyword evidence="6 7" id="KW-0472">Membrane</keyword>
<comment type="similarity">
    <text evidence="7">Belongs to the binding-protein-dependent transport system permease family.</text>
</comment>